<feature type="region of interest" description="Disordered" evidence="1">
    <location>
        <begin position="143"/>
        <end position="206"/>
    </location>
</feature>
<comment type="caution">
    <text evidence="2">The sequence shown here is derived from an EMBL/GenBank/DDBJ whole genome shotgun (WGS) entry which is preliminary data.</text>
</comment>
<protein>
    <submittedName>
        <fullName evidence="2">Uncharacterized protein</fullName>
    </submittedName>
</protein>
<feature type="compositionally biased region" description="Basic and acidic residues" evidence="1">
    <location>
        <begin position="169"/>
        <end position="181"/>
    </location>
</feature>
<name>A0AAW1YQY1_RUBAR</name>
<reference evidence="2 3" key="1">
    <citation type="journal article" date="2023" name="G3 (Bethesda)">
        <title>A chromosome-length genome assembly and annotation of blackberry (Rubus argutus, cv. 'Hillquist').</title>
        <authorList>
            <person name="Bruna T."/>
            <person name="Aryal R."/>
            <person name="Dudchenko O."/>
            <person name="Sargent D.J."/>
            <person name="Mead D."/>
            <person name="Buti M."/>
            <person name="Cavallini A."/>
            <person name="Hytonen T."/>
            <person name="Andres J."/>
            <person name="Pham M."/>
            <person name="Weisz D."/>
            <person name="Mascagni F."/>
            <person name="Usai G."/>
            <person name="Natali L."/>
            <person name="Bassil N."/>
            <person name="Fernandez G.E."/>
            <person name="Lomsadze A."/>
            <person name="Armour M."/>
            <person name="Olukolu B."/>
            <person name="Poorten T."/>
            <person name="Britton C."/>
            <person name="Davik J."/>
            <person name="Ashrafi H."/>
            <person name="Aiden E.L."/>
            <person name="Borodovsky M."/>
            <person name="Worthington M."/>
        </authorList>
    </citation>
    <scope>NUCLEOTIDE SEQUENCE [LARGE SCALE GENOMIC DNA]</scope>
    <source>
        <strain evidence="2">PI 553951</strain>
    </source>
</reference>
<feature type="compositionally biased region" description="Basic and acidic residues" evidence="1">
    <location>
        <begin position="190"/>
        <end position="206"/>
    </location>
</feature>
<dbReference type="AlphaFoldDB" id="A0AAW1YQY1"/>
<dbReference type="Proteomes" id="UP001457282">
    <property type="component" value="Unassembled WGS sequence"/>
</dbReference>
<evidence type="ECO:0000256" key="1">
    <source>
        <dbReference type="SAM" id="MobiDB-lite"/>
    </source>
</evidence>
<gene>
    <name evidence="2" type="ORF">M0R45_006471</name>
</gene>
<organism evidence="2 3">
    <name type="scientific">Rubus argutus</name>
    <name type="common">Southern blackberry</name>
    <dbReference type="NCBI Taxonomy" id="59490"/>
    <lineage>
        <taxon>Eukaryota</taxon>
        <taxon>Viridiplantae</taxon>
        <taxon>Streptophyta</taxon>
        <taxon>Embryophyta</taxon>
        <taxon>Tracheophyta</taxon>
        <taxon>Spermatophyta</taxon>
        <taxon>Magnoliopsida</taxon>
        <taxon>eudicotyledons</taxon>
        <taxon>Gunneridae</taxon>
        <taxon>Pentapetalae</taxon>
        <taxon>rosids</taxon>
        <taxon>fabids</taxon>
        <taxon>Rosales</taxon>
        <taxon>Rosaceae</taxon>
        <taxon>Rosoideae</taxon>
        <taxon>Rosoideae incertae sedis</taxon>
        <taxon>Rubus</taxon>
    </lineage>
</organism>
<dbReference type="EMBL" id="JBEDUW010000001">
    <property type="protein sequence ID" value="KAK9951009.1"/>
    <property type="molecule type" value="Genomic_DNA"/>
</dbReference>
<accession>A0AAW1YQY1</accession>
<keyword evidence="3" id="KW-1185">Reference proteome</keyword>
<evidence type="ECO:0000313" key="2">
    <source>
        <dbReference type="EMBL" id="KAK9951009.1"/>
    </source>
</evidence>
<sequence>MGSSKGGDGSVSVMKVVWKNFAPCEEELKEQSETPDAISRSDVWIHAYEAKKKKGSNEAVEDPEIVKQVKMYKAEQEPSQKYSLKDDAVAKVIGPDPQRRVRGLGFGAVPSKADYQTNVGNKVTKLENALFTQAQDMLSQSQEIQQLKEMKQPENQSVRHCSSDVAQSKQKDARQGSENRRQQSKQSKHNQKEGTRNKGNKDDQKEELLSWFDIGEEVVATAKLESKDPSVKHIKFN</sequence>
<evidence type="ECO:0000313" key="3">
    <source>
        <dbReference type="Proteomes" id="UP001457282"/>
    </source>
</evidence>
<feature type="compositionally biased region" description="Polar residues" evidence="1">
    <location>
        <begin position="153"/>
        <end position="168"/>
    </location>
</feature>
<proteinExistence type="predicted"/>